<gene>
    <name evidence="1" type="ORF">C3B59_10965</name>
</gene>
<comment type="caution">
    <text evidence="1">The sequence shown here is derived from an EMBL/GenBank/DDBJ whole genome shotgun (WGS) entry which is preliminary data.</text>
</comment>
<organism evidence="1 2">
    <name type="scientific">Cryobacterium zongtaii</name>
    <dbReference type="NCBI Taxonomy" id="1259217"/>
    <lineage>
        <taxon>Bacteria</taxon>
        <taxon>Bacillati</taxon>
        <taxon>Actinomycetota</taxon>
        <taxon>Actinomycetes</taxon>
        <taxon>Micrococcales</taxon>
        <taxon>Microbacteriaceae</taxon>
        <taxon>Cryobacterium</taxon>
    </lineage>
</organism>
<dbReference type="OrthoDB" id="4963691at2"/>
<dbReference type="AlphaFoldDB" id="A0A2S3ZBR9"/>
<evidence type="ECO:0000313" key="2">
    <source>
        <dbReference type="Proteomes" id="UP000237104"/>
    </source>
</evidence>
<proteinExistence type="predicted"/>
<evidence type="ECO:0000313" key="1">
    <source>
        <dbReference type="EMBL" id="POH63339.1"/>
    </source>
</evidence>
<dbReference type="EMBL" id="PPXF01000050">
    <property type="protein sequence ID" value="POH63339.1"/>
    <property type="molecule type" value="Genomic_DNA"/>
</dbReference>
<name>A0A2S3ZBR9_9MICO</name>
<protein>
    <submittedName>
        <fullName evidence="1">Uncharacterized protein</fullName>
    </submittedName>
</protein>
<reference evidence="1 2" key="1">
    <citation type="submission" date="2018-01" db="EMBL/GenBank/DDBJ databases">
        <title>Cryobacterium sp. nov., from glaciers in China.</title>
        <authorList>
            <person name="Liu Q."/>
            <person name="Xin Y.-H."/>
        </authorList>
    </citation>
    <scope>NUCLEOTIDE SEQUENCE [LARGE SCALE GENOMIC DNA]</scope>
    <source>
        <strain evidence="1 2">TMB1-8</strain>
    </source>
</reference>
<dbReference type="Proteomes" id="UP000237104">
    <property type="component" value="Unassembled WGS sequence"/>
</dbReference>
<sequence length="170" mass="18320">MAFGKFVDSLFKGPATTDAHSAAVEPAAVVESEDEATRRALDQLRAAVRSSGGELPTLLTSRLAQIDDLLRRVIEMVAAQNASTEQRVLLDAMIRDYLPTPLRAYLALPEGERTNTSAATLQFSAQLGILEETIGDLLNQIRIGAIAELSTHGRFLADKFAAPTLTLDGR</sequence>
<dbReference type="RefSeq" id="WP_103431391.1">
    <property type="nucleotide sequence ID" value="NZ_PPXF01000050.1"/>
</dbReference>
<accession>A0A2S3ZBR9</accession>